<keyword evidence="21" id="KW-1185">Reference proteome</keyword>
<comment type="caution">
    <text evidence="20">The sequence shown here is derived from an EMBL/GenBank/DDBJ whole genome shotgun (WGS) entry which is preliminary data.</text>
</comment>
<gene>
    <name evidence="20" type="ORF">Q8A67_024963</name>
</gene>
<proteinExistence type="inferred from homology"/>
<evidence type="ECO:0000256" key="7">
    <source>
        <dbReference type="ARBA" id="ARBA00022723"/>
    </source>
</evidence>
<sequence length="674" mass="77121">MTRKRVRGNATDFSLFHHLQQEAELDRGSGSGTSSKTKAIQRNIVRLNYINALLMMSTFPSSSSKSLTSTPLKSRPSGLGSVLQRSRSLESTGDSTSSLLSPIYHDSFELSEDEPESYHPPPVHNITVTLSEDIAPGSPSRDEVDTTGLGDRSSNVQFNLSAWEQWIVDKAKEERIRKQQKAMEELTLKEKQKEKEKEQQKKKVVSDCKIQEWLQMKQEQEKKERMSKEFQKSKEQLQEEKRHAEIEKKAQEKYKEWLRKKQREEMERKLKEKDEAARREAEERERKEKAEESFKEWLEGVKTKGKVSRQSSASSAGNYNNVNYPAPSFVNPIPWKPIHVPQQEQTPRKSSARKRTPGPPKSHSTPCLTYRPKDTISFTHKRRLQWCKQKAFTRVEQEESLTGLSAFPESTCDQTQRPLTSGPGPNDVNIAFFANELQFPEMQWCRWAGDWTSRLRTQSTGEEDEDRCDFLFKIILIGDSNVGKTCVIHSFKSGLFSESQHNTIGVDFTVRTVDIDGKRVKMQVWDTAGQERFRTITQSYYRSAHGAMIAYDLTRRPTFESLPHWIQGVEQYGAASVVFVLIGNKCDLQAQRQVLFEDACTLAERTGALAALETSAKHHRNIEEAFELMARELIVRHGGIVHQDSQSDSPTVFLHSDSRPIDEGEPLKKKSCDC</sequence>
<dbReference type="InterPro" id="IPR050209">
    <property type="entry name" value="Rab_GTPases_membrane_traffic"/>
</dbReference>
<dbReference type="GO" id="GO:0005886">
    <property type="term" value="C:plasma membrane"/>
    <property type="evidence" value="ECO:0007669"/>
    <property type="project" value="UniProtKB-SubCell"/>
</dbReference>
<keyword evidence="13" id="KW-0449">Lipoprotein</keyword>
<evidence type="ECO:0000256" key="4">
    <source>
        <dbReference type="ARBA" id="ARBA00011984"/>
    </source>
</evidence>
<evidence type="ECO:0000256" key="10">
    <source>
        <dbReference type="ARBA" id="ARBA00022842"/>
    </source>
</evidence>
<evidence type="ECO:0000256" key="8">
    <source>
        <dbReference type="ARBA" id="ARBA00022741"/>
    </source>
</evidence>
<dbReference type="InterPro" id="IPR001806">
    <property type="entry name" value="Small_GTPase"/>
</dbReference>
<feature type="region of interest" description="Disordered" evidence="18">
    <location>
        <begin position="61"/>
        <end position="100"/>
    </location>
</feature>
<keyword evidence="7" id="KW-0479">Metal-binding</keyword>
<name>A0AA88T6V1_9TELE</name>
<evidence type="ECO:0000256" key="12">
    <source>
        <dbReference type="ARBA" id="ARBA00023136"/>
    </source>
</evidence>
<comment type="function">
    <text evidence="17">The small GTPases Rab are key regulators of intracellular membrane trafficking, from the formation of transport vesicles to their fusion with membranes. Rabs cycle between an inactive GDP-bound form and an active GTP-bound form that is able to recruit to membranes different set of downstream effectors directly responsible for vesicle formation, movement, tethering and fusion.</text>
</comment>
<keyword evidence="12" id="KW-0472">Membrane</keyword>
<evidence type="ECO:0000256" key="15">
    <source>
        <dbReference type="ARBA" id="ARBA00039499"/>
    </source>
</evidence>
<keyword evidence="9" id="KW-0378">Hydrolase</keyword>
<organism evidence="20 21">
    <name type="scientific">Cirrhinus molitorella</name>
    <name type="common">mud carp</name>
    <dbReference type="NCBI Taxonomy" id="172907"/>
    <lineage>
        <taxon>Eukaryota</taxon>
        <taxon>Metazoa</taxon>
        <taxon>Chordata</taxon>
        <taxon>Craniata</taxon>
        <taxon>Vertebrata</taxon>
        <taxon>Euteleostomi</taxon>
        <taxon>Actinopterygii</taxon>
        <taxon>Neopterygii</taxon>
        <taxon>Teleostei</taxon>
        <taxon>Ostariophysi</taxon>
        <taxon>Cypriniformes</taxon>
        <taxon>Cyprinidae</taxon>
        <taxon>Labeoninae</taxon>
        <taxon>Labeonini</taxon>
        <taxon>Cirrhinus</taxon>
    </lineage>
</organism>
<dbReference type="PANTHER" id="PTHR47979">
    <property type="entry name" value="DRAB11-RELATED"/>
    <property type="match status" value="1"/>
</dbReference>
<dbReference type="Pfam" id="PF00071">
    <property type="entry name" value="Ras"/>
    <property type="match status" value="1"/>
</dbReference>
<dbReference type="SUPFAM" id="SSF52540">
    <property type="entry name" value="P-loop containing nucleoside triphosphate hydrolases"/>
    <property type="match status" value="1"/>
</dbReference>
<evidence type="ECO:0000256" key="18">
    <source>
        <dbReference type="SAM" id="MobiDB-lite"/>
    </source>
</evidence>
<keyword evidence="5" id="KW-1003">Cell membrane</keyword>
<keyword evidence="14" id="KW-0636">Prenylation</keyword>
<feature type="region of interest" description="Disordered" evidence="18">
    <location>
        <begin position="265"/>
        <end position="321"/>
    </location>
</feature>
<reference evidence="20" key="1">
    <citation type="submission" date="2023-08" db="EMBL/GenBank/DDBJ databases">
        <title>Chromosome-level Genome Assembly of mud carp (Cirrhinus molitorella).</title>
        <authorList>
            <person name="Liu H."/>
        </authorList>
    </citation>
    <scope>NUCLEOTIDE SEQUENCE</scope>
    <source>
        <strain evidence="20">Prfri</strain>
        <tissue evidence="20">Muscle</tissue>
    </source>
</reference>
<feature type="compositionally biased region" description="Polar residues" evidence="18">
    <location>
        <begin position="83"/>
        <end position="100"/>
    </location>
</feature>
<evidence type="ECO:0000256" key="16">
    <source>
        <dbReference type="ARBA" id="ARBA00047660"/>
    </source>
</evidence>
<feature type="compositionally biased region" description="Basic and acidic residues" evidence="18">
    <location>
        <begin position="265"/>
        <end position="302"/>
    </location>
</feature>
<keyword evidence="10" id="KW-0460">Magnesium</keyword>
<dbReference type="GO" id="GO:0005525">
    <property type="term" value="F:GTP binding"/>
    <property type="evidence" value="ECO:0007669"/>
    <property type="project" value="UniProtKB-KW"/>
</dbReference>
<dbReference type="InterPro" id="IPR005225">
    <property type="entry name" value="Small_GTP-bd"/>
</dbReference>
<dbReference type="InterPro" id="IPR025259">
    <property type="entry name" value="CCDC34/181"/>
</dbReference>
<evidence type="ECO:0000256" key="14">
    <source>
        <dbReference type="ARBA" id="ARBA00023289"/>
    </source>
</evidence>
<evidence type="ECO:0000313" key="20">
    <source>
        <dbReference type="EMBL" id="KAK2866846.1"/>
    </source>
</evidence>
<dbReference type="GO" id="GO:0003925">
    <property type="term" value="F:G protein activity"/>
    <property type="evidence" value="ECO:0007669"/>
    <property type="project" value="UniProtKB-EC"/>
</dbReference>
<comment type="cofactor">
    <cofactor evidence="1">
        <name>Mg(2+)</name>
        <dbReference type="ChEBI" id="CHEBI:18420"/>
    </cofactor>
</comment>
<evidence type="ECO:0000313" key="21">
    <source>
        <dbReference type="Proteomes" id="UP001187343"/>
    </source>
</evidence>
<evidence type="ECO:0000256" key="2">
    <source>
        <dbReference type="ARBA" id="ARBA00004342"/>
    </source>
</evidence>
<dbReference type="AlphaFoldDB" id="A0AA88T6V1"/>
<dbReference type="SMART" id="SM00173">
    <property type="entry name" value="RAS"/>
    <property type="match status" value="1"/>
</dbReference>
<dbReference type="NCBIfam" id="TIGR00231">
    <property type="entry name" value="small_GTP"/>
    <property type="match status" value="1"/>
</dbReference>
<feature type="region of interest" description="Disordered" evidence="18">
    <location>
        <begin position="642"/>
        <end position="674"/>
    </location>
</feature>
<feature type="compositionally biased region" description="Polar residues" evidence="18">
    <location>
        <begin position="308"/>
        <end position="321"/>
    </location>
</feature>
<evidence type="ECO:0000256" key="9">
    <source>
        <dbReference type="ARBA" id="ARBA00022801"/>
    </source>
</evidence>
<feature type="domain" description="Coiled-coil" evidence="19">
    <location>
        <begin position="160"/>
        <end position="335"/>
    </location>
</feature>
<feature type="compositionally biased region" description="Basic and acidic residues" evidence="18">
    <location>
        <begin position="656"/>
        <end position="674"/>
    </location>
</feature>
<keyword evidence="6" id="KW-0488">Methylation</keyword>
<evidence type="ECO:0000256" key="1">
    <source>
        <dbReference type="ARBA" id="ARBA00001946"/>
    </source>
</evidence>
<dbReference type="SMART" id="SM00176">
    <property type="entry name" value="RAN"/>
    <property type="match status" value="1"/>
</dbReference>
<keyword evidence="8" id="KW-0547">Nucleotide-binding</keyword>
<dbReference type="Gene3D" id="3.40.50.300">
    <property type="entry name" value="P-loop containing nucleotide triphosphate hydrolases"/>
    <property type="match status" value="1"/>
</dbReference>
<comment type="catalytic activity">
    <reaction evidence="16">
        <text>GTP + H2O = GDP + phosphate + H(+)</text>
        <dbReference type="Rhea" id="RHEA:19669"/>
        <dbReference type="ChEBI" id="CHEBI:15377"/>
        <dbReference type="ChEBI" id="CHEBI:15378"/>
        <dbReference type="ChEBI" id="CHEBI:37565"/>
        <dbReference type="ChEBI" id="CHEBI:43474"/>
        <dbReference type="ChEBI" id="CHEBI:58189"/>
        <dbReference type="EC" id="3.6.5.2"/>
    </reaction>
    <physiologicalReaction direction="left-to-right" evidence="16">
        <dbReference type="Rhea" id="RHEA:19670"/>
    </physiologicalReaction>
</comment>
<dbReference type="EC" id="3.6.5.2" evidence="4"/>
<dbReference type="GO" id="GO:0046872">
    <property type="term" value="F:metal ion binding"/>
    <property type="evidence" value="ECO:0007669"/>
    <property type="project" value="UniProtKB-KW"/>
</dbReference>
<dbReference type="SMART" id="SM00175">
    <property type="entry name" value="RAB"/>
    <property type="match status" value="1"/>
</dbReference>
<accession>A0AA88T6V1</accession>
<dbReference type="Proteomes" id="UP001187343">
    <property type="component" value="Unassembled WGS sequence"/>
</dbReference>
<comment type="similarity">
    <text evidence="3">Belongs to the small GTPase superfamily. Rab family.</text>
</comment>
<evidence type="ECO:0000256" key="6">
    <source>
        <dbReference type="ARBA" id="ARBA00022481"/>
    </source>
</evidence>
<feature type="compositionally biased region" description="Low complexity" evidence="18">
    <location>
        <begin position="61"/>
        <end position="74"/>
    </location>
</feature>
<feature type="region of interest" description="Disordered" evidence="18">
    <location>
        <begin position="220"/>
        <end position="248"/>
    </location>
</feature>
<dbReference type="Pfam" id="PF13904">
    <property type="entry name" value="CCDC34"/>
    <property type="match status" value="1"/>
</dbReference>
<evidence type="ECO:0000256" key="5">
    <source>
        <dbReference type="ARBA" id="ARBA00022475"/>
    </source>
</evidence>
<keyword evidence="11" id="KW-0342">GTP-binding</keyword>
<dbReference type="CDD" id="cd01864">
    <property type="entry name" value="Rab19"/>
    <property type="match status" value="1"/>
</dbReference>
<evidence type="ECO:0000256" key="13">
    <source>
        <dbReference type="ARBA" id="ARBA00023288"/>
    </source>
</evidence>
<feature type="region of interest" description="Disordered" evidence="18">
    <location>
        <begin position="130"/>
        <end position="153"/>
    </location>
</feature>
<dbReference type="PRINTS" id="PR00449">
    <property type="entry name" value="RASTRNSFRMNG"/>
</dbReference>
<evidence type="ECO:0000256" key="17">
    <source>
        <dbReference type="ARBA" id="ARBA00057434"/>
    </source>
</evidence>
<evidence type="ECO:0000259" key="19">
    <source>
        <dbReference type="Pfam" id="PF13904"/>
    </source>
</evidence>
<dbReference type="EMBL" id="JAUYZG010000025">
    <property type="protein sequence ID" value="KAK2866846.1"/>
    <property type="molecule type" value="Genomic_DNA"/>
</dbReference>
<dbReference type="PROSITE" id="PS51421">
    <property type="entry name" value="RAS"/>
    <property type="match status" value="1"/>
</dbReference>
<dbReference type="InterPro" id="IPR048040">
    <property type="entry name" value="Rab19/43"/>
</dbReference>
<dbReference type="PROSITE" id="PS51419">
    <property type="entry name" value="RAB"/>
    <property type="match status" value="1"/>
</dbReference>
<feature type="region of interest" description="Disordered" evidence="18">
    <location>
        <begin position="341"/>
        <end position="371"/>
    </location>
</feature>
<protein>
    <recommendedName>
        <fullName evidence="15">Ras-related protein Rab-19</fullName>
        <ecNumber evidence="4">3.6.5.2</ecNumber>
    </recommendedName>
</protein>
<dbReference type="InterPro" id="IPR027417">
    <property type="entry name" value="P-loop_NTPase"/>
</dbReference>
<dbReference type="FunFam" id="3.40.50.300:FF:000887">
    <property type="entry name" value="Ras-related protein Rab-19"/>
    <property type="match status" value="1"/>
</dbReference>
<evidence type="ECO:0000256" key="11">
    <source>
        <dbReference type="ARBA" id="ARBA00023134"/>
    </source>
</evidence>
<comment type="subcellular location">
    <subcellularLocation>
        <location evidence="2">Cell membrane</location>
        <topology evidence="2">Lipid-anchor</topology>
        <orientation evidence="2">Cytoplasmic side</orientation>
    </subcellularLocation>
</comment>
<evidence type="ECO:0000256" key="3">
    <source>
        <dbReference type="ARBA" id="ARBA00006270"/>
    </source>
</evidence>
<dbReference type="SMART" id="SM00174">
    <property type="entry name" value="RHO"/>
    <property type="match status" value="1"/>
</dbReference>